<dbReference type="EMBL" id="JACHVC010000012">
    <property type="protein sequence ID" value="MBC2607410.1"/>
    <property type="molecule type" value="Genomic_DNA"/>
</dbReference>
<dbReference type="SUPFAM" id="SSF52540">
    <property type="entry name" value="P-loop containing nucleoside triphosphate hydrolases"/>
    <property type="match status" value="1"/>
</dbReference>
<protein>
    <submittedName>
        <fullName evidence="1">Sulfotransferase</fullName>
    </submittedName>
</protein>
<dbReference type="InterPro" id="IPR027417">
    <property type="entry name" value="P-loop_NTPase"/>
</dbReference>
<evidence type="ECO:0000313" key="1">
    <source>
        <dbReference type="EMBL" id="MBC2607410.1"/>
    </source>
</evidence>
<dbReference type="Gene3D" id="3.40.50.300">
    <property type="entry name" value="P-loop containing nucleotide triphosphate hydrolases"/>
    <property type="match status" value="1"/>
</dbReference>
<proteinExistence type="predicted"/>
<reference evidence="1 2" key="1">
    <citation type="submission" date="2020-07" db="EMBL/GenBank/DDBJ databases">
        <authorList>
            <person name="Feng X."/>
        </authorList>
    </citation>
    <scope>NUCLEOTIDE SEQUENCE [LARGE SCALE GENOMIC DNA]</scope>
    <source>
        <strain evidence="1 2">JCM23202</strain>
    </source>
</reference>
<keyword evidence="2" id="KW-1185">Reference proteome</keyword>
<dbReference type="RefSeq" id="WP_185661254.1">
    <property type="nucleotide sequence ID" value="NZ_CAWPOO010000012.1"/>
</dbReference>
<dbReference type="Proteomes" id="UP000526501">
    <property type="component" value="Unassembled WGS sequence"/>
</dbReference>
<dbReference type="GO" id="GO:0016740">
    <property type="term" value="F:transferase activity"/>
    <property type="evidence" value="ECO:0007669"/>
    <property type="project" value="UniProtKB-KW"/>
</dbReference>
<comment type="caution">
    <text evidence="1">The sequence shown here is derived from an EMBL/GenBank/DDBJ whole genome shotgun (WGS) entry which is preliminary data.</text>
</comment>
<evidence type="ECO:0000313" key="2">
    <source>
        <dbReference type="Proteomes" id="UP000526501"/>
    </source>
</evidence>
<keyword evidence="1" id="KW-0808">Transferase</keyword>
<dbReference type="Pfam" id="PF13469">
    <property type="entry name" value="Sulfotransfer_3"/>
    <property type="match status" value="1"/>
</dbReference>
<accession>A0A7X1BAK6</accession>
<organism evidence="1 2">
    <name type="scientific">Pelagicoccus albus</name>
    <dbReference type="NCBI Taxonomy" id="415222"/>
    <lineage>
        <taxon>Bacteria</taxon>
        <taxon>Pseudomonadati</taxon>
        <taxon>Verrucomicrobiota</taxon>
        <taxon>Opitutia</taxon>
        <taxon>Puniceicoccales</taxon>
        <taxon>Pelagicoccaceae</taxon>
        <taxon>Pelagicoccus</taxon>
    </lineage>
</organism>
<sequence>MAETTQRTIAVELSTMRSGSTLLKALMSAAPDISSLPEINFSKFRSINAESQIHALCDERIIVLKRPAWFNDAGSYPKLPKVENSKQLILTRDVHTNVASLRKMVFRKFESSMPKGFVDRWLAKNYWSRAYDSLLRRFPNDLQKNFWVRYEDLVSDPITWTEQIFSFLGSERTEGVDSYPPPKDYEWKWGTDDGGDKIKSLKVQANPVPQKSLDILERVKDIPRVAVTRQRLGYTLFPTSEN</sequence>
<dbReference type="AlphaFoldDB" id="A0A7X1BAK6"/>
<name>A0A7X1BAK6_9BACT</name>
<gene>
    <name evidence="1" type="ORF">H5P27_15260</name>
</gene>